<feature type="compositionally biased region" description="Polar residues" evidence="1">
    <location>
        <begin position="7"/>
        <end position="16"/>
    </location>
</feature>
<evidence type="ECO:0000256" key="1">
    <source>
        <dbReference type="SAM" id="MobiDB-lite"/>
    </source>
</evidence>
<gene>
    <name evidence="2" type="ORF">J2S74_001915</name>
</gene>
<keyword evidence="3" id="KW-1185">Reference proteome</keyword>
<dbReference type="RefSeq" id="WP_307324617.1">
    <property type="nucleotide sequence ID" value="NZ_JAUSUG010000006.1"/>
</dbReference>
<evidence type="ECO:0000313" key="3">
    <source>
        <dbReference type="Proteomes" id="UP001230005"/>
    </source>
</evidence>
<organism evidence="2 3">
    <name type="scientific">Evansella vedderi</name>
    <dbReference type="NCBI Taxonomy" id="38282"/>
    <lineage>
        <taxon>Bacteria</taxon>
        <taxon>Bacillati</taxon>
        <taxon>Bacillota</taxon>
        <taxon>Bacilli</taxon>
        <taxon>Bacillales</taxon>
        <taxon>Bacillaceae</taxon>
        <taxon>Evansella</taxon>
    </lineage>
</organism>
<keyword evidence="2" id="KW-0969">Cilium</keyword>
<sequence length="120" mass="13819">MEVKSLGNLSTAQQNFFGKDSPKPSNNEESRLEESIQNNQGQKKEASKGLVKEKVNAMNELVDLQFTSIKFQFHEQLDRYFVQVVNRHTEEIVKEIPPEEFLDMISSMLEFAGIIIDKKI</sequence>
<keyword evidence="2" id="KW-0282">Flagellum</keyword>
<dbReference type="EMBL" id="JAUSUG010000006">
    <property type="protein sequence ID" value="MDQ0254536.1"/>
    <property type="molecule type" value="Genomic_DNA"/>
</dbReference>
<protein>
    <submittedName>
        <fullName evidence="2">Flagellar protein FlaG</fullName>
    </submittedName>
</protein>
<comment type="caution">
    <text evidence="2">The sequence shown here is derived from an EMBL/GenBank/DDBJ whole genome shotgun (WGS) entry which is preliminary data.</text>
</comment>
<keyword evidence="2" id="KW-0966">Cell projection</keyword>
<dbReference type="PANTHER" id="PTHR37166:SF1">
    <property type="entry name" value="PROTEIN FLAG"/>
    <property type="match status" value="1"/>
</dbReference>
<proteinExistence type="predicted"/>
<evidence type="ECO:0000313" key="2">
    <source>
        <dbReference type="EMBL" id="MDQ0254536.1"/>
    </source>
</evidence>
<dbReference type="PANTHER" id="PTHR37166">
    <property type="entry name" value="PROTEIN FLAG"/>
    <property type="match status" value="1"/>
</dbReference>
<dbReference type="SUPFAM" id="SSF160214">
    <property type="entry name" value="FlaG-like"/>
    <property type="match status" value="1"/>
</dbReference>
<dbReference type="InterPro" id="IPR035924">
    <property type="entry name" value="FlaG-like_sf"/>
</dbReference>
<accession>A0ABT9ZTH2</accession>
<name>A0ABT9ZTH2_9BACI</name>
<dbReference type="InterPro" id="IPR005186">
    <property type="entry name" value="FlaG"/>
</dbReference>
<dbReference type="Gene3D" id="3.30.160.170">
    <property type="entry name" value="FlaG-like"/>
    <property type="match status" value="1"/>
</dbReference>
<dbReference type="Pfam" id="PF03646">
    <property type="entry name" value="FlaG"/>
    <property type="match status" value="1"/>
</dbReference>
<feature type="compositionally biased region" description="Basic and acidic residues" evidence="1">
    <location>
        <begin position="20"/>
        <end position="34"/>
    </location>
</feature>
<dbReference type="Proteomes" id="UP001230005">
    <property type="component" value="Unassembled WGS sequence"/>
</dbReference>
<feature type="region of interest" description="Disordered" evidence="1">
    <location>
        <begin position="1"/>
        <end position="48"/>
    </location>
</feature>
<reference evidence="2 3" key="1">
    <citation type="submission" date="2023-07" db="EMBL/GenBank/DDBJ databases">
        <title>Genomic Encyclopedia of Type Strains, Phase IV (KMG-IV): sequencing the most valuable type-strain genomes for metagenomic binning, comparative biology and taxonomic classification.</title>
        <authorList>
            <person name="Goeker M."/>
        </authorList>
    </citation>
    <scope>NUCLEOTIDE SEQUENCE [LARGE SCALE GENOMIC DNA]</scope>
    <source>
        <strain evidence="2 3">DSM 9768</strain>
    </source>
</reference>